<protein>
    <recommendedName>
        <fullName evidence="4">RRM domain-containing protein</fullName>
    </recommendedName>
</protein>
<dbReference type="EMBL" id="KZ305018">
    <property type="protein sequence ID" value="PIA65390.1"/>
    <property type="molecule type" value="Genomic_DNA"/>
</dbReference>
<evidence type="ECO:0000256" key="2">
    <source>
        <dbReference type="SAM" id="Coils"/>
    </source>
</evidence>
<keyword evidence="1" id="KW-0694">RNA-binding</keyword>
<dbReference type="STRING" id="218851.A0A2G5FBT1"/>
<feature type="compositionally biased region" description="Basic and acidic residues" evidence="3">
    <location>
        <begin position="94"/>
        <end position="177"/>
    </location>
</feature>
<dbReference type="InterPro" id="IPR012677">
    <property type="entry name" value="Nucleotide-bd_a/b_plait_sf"/>
</dbReference>
<dbReference type="FunCoup" id="A0A2G5FBT1">
    <property type="interactions" value="722"/>
</dbReference>
<dbReference type="Pfam" id="PF00076">
    <property type="entry name" value="RRM_1"/>
    <property type="match status" value="1"/>
</dbReference>
<evidence type="ECO:0000313" key="6">
    <source>
        <dbReference type="Proteomes" id="UP000230069"/>
    </source>
</evidence>
<dbReference type="Proteomes" id="UP000230069">
    <property type="component" value="Unassembled WGS sequence"/>
</dbReference>
<accession>A0A2G5FBT1</accession>
<dbReference type="OrthoDB" id="272703at2759"/>
<reference evidence="5 6" key="1">
    <citation type="submission" date="2017-09" db="EMBL/GenBank/DDBJ databases">
        <title>WGS assembly of Aquilegia coerulea Goldsmith.</title>
        <authorList>
            <person name="Hodges S."/>
            <person name="Kramer E."/>
            <person name="Nordborg M."/>
            <person name="Tomkins J."/>
            <person name="Borevitz J."/>
            <person name="Derieg N."/>
            <person name="Yan J."/>
            <person name="Mihaltcheva S."/>
            <person name="Hayes R.D."/>
            <person name="Rokhsar D."/>
        </authorList>
    </citation>
    <scope>NUCLEOTIDE SEQUENCE [LARGE SCALE GENOMIC DNA]</scope>
    <source>
        <strain evidence="6">cv. Goldsmith</strain>
    </source>
</reference>
<feature type="region of interest" description="Disordered" evidence="3">
    <location>
        <begin position="198"/>
        <end position="235"/>
    </location>
</feature>
<dbReference type="SMART" id="SM00360">
    <property type="entry name" value="RRM"/>
    <property type="match status" value="1"/>
</dbReference>
<dbReference type="AlphaFoldDB" id="A0A2G5FBT1"/>
<dbReference type="PROSITE" id="PS50102">
    <property type="entry name" value="RRM"/>
    <property type="match status" value="1"/>
</dbReference>
<dbReference type="InterPro" id="IPR035979">
    <property type="entry name" value="RBD_domain_sf"/>
</dbReference>
<evidence type="ECO:0000259" key="4">
    <source>
        <dbReference type="PROSITE" id="PS50102"/>
    </source>
</evidence>
<dbReference type="InterPro" id="IPR050441">
    <property type="entry name" value="RBM"/>
</dbReference>
<dbReference type="GO" id="GO:0003723">
    <property type="term" value="F:RNA binding"/>
    <property type="evidence" value="ECO:0007669"/>
    <property type="project" value="UniProtKB-UniRule"/>
</dbReference>
<keyword evidence="2" id="KW-0175">Coiled coil</keyword>
<feature type="domain" description="RRM" evidence="4">
    <location>
        <begin position="7"/>
        <end position="84"/>
    </location>
</feature>
<organism evidence="5 6">
    <name type="scientific">Aquilegia coerulea</name>
    <name type="common">Rocky mountain columbine</name>
    <dbReference type="NCBI Taxonomy" id="218851"/>
    <lineage>
        <taxon>Eukaryota</taxon>
        <taxon>Viridiplantae</taxon>
        <taxon>Streptophyta</taxon>
        <taxon>Embryophyta</taxon>
        <taxon>Tracheophyta</taxon>
        <taxon>Spermatophyta</taxon>
        <taxon>Magnoliopsida</taxon>
        <taxon>Ranunculales</taxon>
        <taxon>Ranunculaceae</taxon>
        <taxon>Thalictroideae</taxon>
        <taxon>Aquilegia</taxon>
    </lineage>
</organism>
<dbReference type="CDD" id="cd00590">
    <property type="entry name" value="RRM_SF"/>
    <property type="match status" value="1"/>
</dbReference>
<feature type="compositionally biased region" description="Basic and acidic residues" evidence="3">
    <location>
        <begin position="198"/>
        <end position="212"/>
    </location>
</feature>
<gene>
    <name evidence="5" type="ORF">AQUCO_00100696v1</name>
</gene>
<dbReference type="InterPro" id="IPR000504">
    <property type="entry name" value="RRM_dom"/>
</dbReference>
<proteinExistence type="predicted"/>
<sequence length="363" mass="42442">MTVDDENSVYVGGLPYDCNEDIIRKAFDPYGQIVAVKIINDHDIGGKCYGFVTFLNPRSAIDAIYEMNGKKIGGRVVKVNEVKTRGGRPQFNRVDSRRDTDKNLDWDRDRNRERDHDHDRERHHDRNTGRSRDREREYERPRGYDRSKNRSVHENHDRDQNLDLEREGSEQEWGRNRDRGFGRDLDLDWDRDREMDTNHDHVRRESDEDQQSKGRISSRFSDRQSRELSSNSCDDYHDQVKEQLEVAVQNRDNLHQEISQIQEKLDEREIYVSDLQMKTQKLEGALAVAKKNSSQKRIQLNKFKRCILQVNDHTKKLKSSELELQSLVDTIMVEADDVEDAEGMAGSMYINGKGVIRGHHSGS</sequence>
<dbReference type="SUPFAM" id="SSF54928">
    <property type="entry name" value="RNA-binding domain, RBD"/>
    <property type="match status" value="1"/>
</dbReference>
<dbReference type="InParanoid" id="A0A2G5FBT1"/>
<name>A0A2G5FBT1_AQUCA</name>
<dbReference type="PANTHER" id="PTHR48034">
    <property type="entry name" value="TRANSFORMER-2 SEX-DETERMINING PROTEIN-RELATED"/>
    <property type="match status" value="1"/>
</dbReference>
<evidence type="ECO:0000256" key="1">
    <source>
        <dbReference type="PROSITE-ProRule" id="PRU00176"/>
    </source>
</evidence>
<feature type="coiled-coil region" evidence="2">
    <location>
        <begin position="237"/>
        <end position="264"/>
    </location>
</feature>
<dbReference type="Gene3D" id="3.30.70.330">
    <property type="match status" value="1"/>
</dbReference>
<feature type="region of interest" description="Disordered" evidence="3">
    <location>
        <begin position="83"/>
        <end position="177"/>
    </location>
</feature>
<evidence type="ECO:0000313" key="5">
    <source>
        <dbReference type="EMBL" id="PIA65390.1"/>
    </source>
</evidence>
<evidence type="ECO:0000256" key="3">
    <source>
        <dbReference type="SAM" id="MobiDB-lite"/>
    </source>
</evidence>
<keyword evidence="6" id="KW-1185">Reference proteome</keyword>